<name>E6WS29_PSEUU</name>
<organism evidence="2 3">
    <name type="scientific">Pseudoxanthomonas suwonensis (strain 11-1)</name>
    <dbReference type="NCBI Taxonomy" id="743721"/>
    <lineage>
        <taxon>Bacteria</taxon>
        <taxon>Pseudomonadati</taxon>
        <taxon>Pseudomonadota</taxon>
        <taxon>Gammaproteobacteria</taxon>
        <taxon>Lysobacterales</taxon>
        <taxon>Lysobacteraceae</taxon>
        <taxon>Pseudoxanthomonas</taxon>
    </lineage>
</organism>
<dbReference type="Proteomes" id="UP000008632">
    <property type="component" value="Chromosome"/>
</dbReference>
<gene>
    <name evidence="2" type="ordered locus">Psesu_1128</name>
</gene>
<dbReference type="KEGG" id="psu:Psesu_1128"/>
<dbReference type="EMBL" id="CP002446">
    <property type="protein sequence ID" value="ADV26978.1"/>
    <property type="molecule type" value="Genomic_DNA"/>
</dbReference>
<feature type="compositionally biased region" description="Basic and acidic residues" evidence="1">
    <location>
        <begin position="1"/>
        <end position="15"/>
    </location>
</feature>
<evidence type="ECO:0000313" key="3">
    <source>
        <dbReference type="Proteomes" id="UP000008632"/>
    </source>
</evidence>
<feature type="region of interest" description="Disordered" evidence="1">
    <location>
        <begin position="1"/>
        <end position="30"/>
    </location>
</feature>
<accession>E6WS29</accession>
<proteinExistence type="predicted"/>
<protein>
    <submittedName>
        <fullName evidence="2">Uncharacterized protein</fullName>
    </submittedName>
</protein>
<dbReference type="HOGENOM" id="CLU_3029105_0_0_6"/>
<dbReference type="RefSeq" id="WP_013534807.1">
    <property type="nucleotide sequence ID" value="NC_014924.1"/>
</dbReference>
<evidence type="ECO:0000256" key="1">
    <source>
        <dbReference type="SAM" id="MobiDB-lite"/>
    </source>
</evidence>
<dbReference type="STRING" id="743721.Psesu_1128"/>
<sequence>MRSDTTQRDLYRDSPQKQAQQWRAAAEASLQQFPNDTRRYRYYTEQAERLEALTR</sequence>
<dbReference type="AlphaFoldDB" id="E6WS29"/>
<keyword evidence="3" id="KW-1185">Reference proteome</keyword>
<evidence type="ECO:0000313" key="2">
    <source>
        <dbReference type="EMBL" id="ADV26978.1"/>
    </source>
</evidence>
<reference evidence="2 3" key="1">
    <citation type="submission" date="2011-01" db="EMBL/GenBank/DDBJ databases">
        <title>Complete sequence of Pseudoxanthomonas suwonensis 11-1.</title>
        <authorList>
            <consortium name="US DOE Joint Genome Institute"/>
            <person name="Lucas S."/>
            <person name="Copeland A."/>
            <person name="Lapidus A."/>
            <person name="Cheng J.-F."/>
            <person name="Goodwin L."/>
            <person name="Pitluck S."/>
            <person name="Teshima H."/>
            <person name="Detter J.C."/>
            <person name="Han C."/>
            <person name="Tapia R."/>
            <person name="Land M."/>
            <person name="Hauser L."/>
            <person name="Kyrpides N."/>
            <person name="Ivanova N."/>
            <person name="Ovchinnikova G."/>
            <person name="Siebers A.K."/>
            <person name="Allgaier M."/>
            <person name="Thelen M.P."/>
            <person name="Hugenholtz P."/>
            <person name="Gladden J."/>
            <person name="Woyke T."/>
        </authorList>
    </citation>
    <scope>NUCLEOTIDE SEQUENCE [LARGE SCALE GENOMIC DNA]</scope>
    <source>
        <strain evidence="3">11-1</strain>
    </source>
</reference>